<name>A0A0E9WZW9_ANGAN</name>
<reference evidence="1" key="2">
    <citation type="journal article" date="2015" name="Fish Shellfish Immunol.">
        <title>Early steps in the European eel (Anguilla anguilla)-Vibrio vulnificus interaction in the gills: Role of the RtxA13 toxin.</title>
        <authorList>
            <person name="Callol A."/>
            <person name="Pajuelo D."/>
            <person name="Ebbesson L."/>
            <person name="Teles M."/>
            <person name="MacKenzie S."/>
            <person name="Amaro C."/>
        </authorList>
    </citation>
    <scope>NUCLEOTIDE SEQUENCE</scope>
</reference>
<reference evidence="1" key="1">
    <citation type="submission" date="2014-11" db="EMBL/GenBank/DDBJ databases">
        <authorList>
            <person name="Amaro Gonzalez C."/>
        </authorList>
    </citation>
    <scope>NUCLEOTIDE SEQUENCE</scope>
</reference>
<protein>
    <submittedName>
        <fullName evidence="1">Uncharacterized protein</fullName>
    </submittedName>
</protein>
<proteinExistence type="predicted"/>
<dbReference type="EMBL" id="GBXM01012698">
    <property type="protein sequence ID" value="JAH95879.1"/>
    <property type="molecule type" value="Transcribed_RNA"/>
</dbReference>
<evidence type="ECO:0000313" key="1">
    <source>
        <dbReference type="EMBL" id="JAH95879.1"/>
    </source>
</evidence>
<organism evidence="1">
    <name type="scientific">Anguilla anguilla</name>
    <name type="common">European freshwater eel</name>
    <name type="synonym">Muraena anguilla</name>
    <dbReference type="NCBI Taxonomy" id="7936"/>
    <lineage>
        <taxon>Eukaryota</taxon>
        <taxon>Metazoa</taxon>
        <taxon>Chordata</taxon>
        <taxon>Craniata</taxon>
        <taxon>Vertebrata</taxon>
        <taxon>Euteleostomi</taxon>
        <taxon>Actinopterygii</taxon>
        <taxon>Neopterygii</taxon>
        <taxon>Teleostei</taxon>
        <taxon>Anguilliformes</taxon>
        <taxon>Anguillidae</taxon>
        <taxon>Anguilla</taxon>
    </lineage>
</organism>
<dbReference type="AlphaFoldDB" id="A0A0E9WZW9"/>
<sequence length="71" mass="8083">MQCPHVIMCYFSKWNIFPNKIVTVQSPSKSLFIMQDKIYTCSTEHTVLATVPSIMVAQGRPLQLTTEEFSS</sequence>
<accession>A0A0E9WZW9</accession>